<dbReference type="InterPro" id="IPR001936">
    <property type="entry name" value="RasGAP_dom"/>
</dbReference>
<proteinExistence type="predicted"/>
<dbReference type="Pfam" id="PF00612">
    <property type="entry name" value="IQ"/>
    <property type="match status" value="2"/>
</dbReference>
<evidence type="ECO:0000313" key="5">
    <source>
        <dbReference type="EMBL" id="GMM45338.1"/>
    </source>
</evidence>
<dbReference type="GO" id="GO:0007010">
    <property type="term" value="P:cytoskeleton organization"/>
    <property type="evidence" value="ECO:0007669"/>
    <property type="project" value="UniProtKB-ARBA"/>
</dbReference>
<dbReference type="SMART" id="SM00033">
    <property type="entry name" value="CH"/>
    <property type="match status" value="1"/>
</dbReference>
<keyword evidence="6" id="KW-1185">Reference proteome</keyword>
<dbReference type="InterPro" id="IPR001715">
    <property type="entry name" value="CH_dom"/>
</dbReference>
<dbReference type="PROSITE" id="PS50018">
    <property type="entry name" value="RAS_GTPASE_ACTIV_2"/>
    <property type="match status" value="1"/>
</dbReference>
<dbReference type="Pfam" id="PF03836">
    <property type="entry name" value="RasGAP_C"/>
    <property type="match status" value="1"/>
</dbReference>
<organism evidence="5 6">
    <name type="scientific">Pichia kluyveri</name>
    <name type="common">Yeast</name>
    <dbReference type="NCBI Taxonomy" id="36015"/>
    <lineage>
        <taxon>Eukaryota</taxon>
        <taxon>Fungi</taxon>
        <taxon>Dikarya</taxon>
        <taxon>Ascomycota</taxon>
        <taxon>Saccharomycotina</taxon>
        <taxon>Pichiomycetes</taxon>
        <taxon>Pichiales</taxon>
        <taxon>Pichiaceae</taxon>
        <taxon>Pichia</taxon>
    </lineage>
</organism>
<feature type="coiled-coil region" evidence="1">
    <location>
        <begin position="378"/>
        <end position="405"/>
    </location>
</feature>
<dbReference type="InterPro" id="IPR000048">
    <property type="entry name" value="IQ_motif_EF-hand-BS"/>
</dbReference>
<protein>
    <submittedName>
        <fullName evidence="5">Iqg1 protein</fullName>
    </submittedName>
</protein>
<dbReference type="Pfam" id="PF00616">
    <property type="entry name" value="RasGAP"/>
    <property type="match status" value="1"/>
</dbReference>
<dbReference type="Pfam" id="PF00307">
    <property type="entry name" value="CH"/>
    <property type="match status" value="1"/>
</dbReference>
<feature type="region of interest" description="Disordered" evidence="2">
    <location>
        <begin position="1"/>
        <end position="41"/>
    </location>
</feature>
<evidence type="ECO:0000256" key="2">
    <source>
        <dbReference type="SAM" id="MobiDB-lite"/>
    </source>
</evidence>
<evidence type="ECO:0000313" key="6">
    <source>
        <dbReference type="Proteomes" id="UP001378960"/>
    </source>
</evidence>
<dbReference type="PANTHER" id="PTHR14149">
    <property type="entry name" value="RAS GTPASE-ACTIVATING PROTEIN WITH IQ MOTIF"/>
    <property type="match status" value="1"/>
</dbReference>
<dbReference type="Proteomes" id="UP001378960">
    <property type="component" value="Unassembled WGS sequence"/>
</dbReference>
<keyword evidence="1" id="KW-0175">Coiled coil</keyword>
<dbReference type="EMBL" id="BTGB01000002">
    <property type="protein sequence ID" value="GMM45338.1"/>
    <property type="molecule type" value="Genomic_DNA"/>
</dbReference>
<dbReference type="GO" id="GO:0005096">
    <property type="term" value="F:GTPase activator activity"/>
    <property type="evidence" value="ECO:0007669"/>
    <property type="project" value="TreeGrafter"/>
</dbReference>
<accession>A0AAV5R2B0</accession>
<dbReference type="InterPro" id="IPR008936">
    <property type="entry name" value="Rho_GTPase_activation_prot"/>
</dbReference>
<dbReference type="PROSITE" id="PS50021">
    <property type="entry name" value="CH"/>
    <property type="match status" value="1"/>
</dbReference>
<feature type="domain" description="Ras-GAP" evidence="3">
    <location>
        <begin position="1204"/>
        <end position="1337"/>
    </location>
</feature>
<comment type="caution">
    <text evidence="5">The sequence shown here is derived from an EMBL/GenBank/DDBJ whole genome shotgun (WGS) entry which is preliminary data.</text>
</comment>
<evidence type="ECO:0000259" key="3">
    <source>
        <dbReference type="PROSITE" id="PS50018"/>
    </source>
</evidence>
<dbReference type="Gene3D" id="1.10.506.10">
    <property type="entry name" value="GTPase Activation - p120gap, domain 1"/>
    <property type="match status" value="1"/>
</dbReference>
<dbReference type="PROSITE" id="PS50096">
    <property type="entry name" value="IQ"/>
    <property type="match status" value="5"/>
</dbReference>
<feature type="domain" description="Calponin-homology (CH)" evidence="4">
    <location>
        <begin position="181"/>
        <end position="296"/>
    </location>
</feature>
<evidence type="ECO:0000259" key="4">
    <source>
        <dbReference type="PROSITE" id="PS50021"/>
    </source>
</evidence>
<evidence type="ECO:0000256" key="1">
    <source>
        <dbReference type="SAM" id="Coils"/>
    </source>
</evidence>
<dbReference type="SUPFAM" id="SSF47576">
    <property type="entry name" value="Calponin-homology domain, CH-domain"/>
    <property type="match status" value="1"/>
</dbReference>
<dbReference type="SMART" id="SM00015">
    <property type="entry name" value="IQ"/>
    <property type="match status" value="6"/>
</dbReference>
<sequence length="1727" mass="199163">MTSSRMTKAAAFLSSIDASEDTSRQLNSPSSTNVKKSERPLTSVQQMILAKEQETKKNKAAQFTPLPDNKFINKDRKSVFVTQKLEPIQDKLSKSEINRMGVINTVMSNSPSSKNLNKLKNIQSILVPTNHNKTTTAPLKPSLPRTFSTKKINKQLTSPSSIAIKTWLDNDRDNIKLATFVCRMLEIKQWIENLLNISIGLNDSNIDQFPDYLTNGVLIAKIAQHFDHSINKIYNPDEYKMINKQFKYTENIMKFLVFTRSVKLPSLFIFETNDLYEKKDIPKVIACLHALSCLMSMLGKADPVVCLTDDQNISTVLSSSNINVECLKQIKHKIGRGTLGRKYVEGFEEAVRVNVGDDIKRLQLVQIEAKKQVKKEEKPEVVEKIEEIEETKEIKEEEINETNDNEFSFLTISDDNSLSDIDLDLDLTQPSTPENEPHIPPNSEEQETIRDARLLFNNPIPSMPSIHSLSAIEKKYRYLIDEEERELLGQSTIVKSISIKDLSISTLDPNTALIQFQSLARGFLLRYDLFVTKAILKGNTSSIISFQALCRGKLQRNKGKKLLKKEKSFNELDISNKMSRILREKHREMKMNENVNELNKNINEIIQLQSHMKGFLVRDKYWNIRKSLLHEMNIIIRLQSLIRGLQTREYIINGKKPSRINNFKQKSKIKTIKTIKKLNVNKSCSTTENPLQAPYDEDELFERFDIPRQKQEPYILPPPGHVPRRLVAKQANAHYTPNLPITSATTPPNTPPRQQNRSISRLQHSPTKVGLNKFIQEDDYQSDEENYPEIDEIYTPEITKLQSIGRGVLTRKRLNNMIDQIYDNEPIFSSFTAHIRGGLTRKAYFELRNNLKNNQNEIITIQSLLRAVEVQVDYDILKEDLDDERNSVIALQSIIRGCQTRKKIRERDEWFRKPENVRKICTLQAAIRGFHGVQDYKALIKKEDPPLRAVCKFISVLGKSDKSESGKEIVQLKKEISKEKGNVQKQIDKLRDLKVKVETLKKFGIDLKNVSGGLKSNVDNGTAVLRELVDVEIPELDDLKTSKHKDNTLDKCLGTFFYILQSKPEYWSRVLNYIEMSDDIVEFSYGNIEDWILKCFGYNDVDEMSNIEPTKEEYLFMKLVVSTFTLFLNRLNEEDFKKMVKGRNEAGNIKYWELLLHAYLNLPQQRKSTKEILGDCVFLITSDDEINYECDPNVIFTKLVEDGVINNDDKINVEVGNIEPFDIDEVSAQYVQNMQNLRDISYLIIENIKKKIHEIPNFIKCLMKEFYETMNKQLNVSDDYIKSMVLSIFMKCYVLPIFVQPANYSIDVFAVSDDLSVVERVTRNLQLVSEVIEKCGSMRHFNNKTQKYLTSLNGFIDEIRDEMKDLVNEIINVSNLDVSYQREILISGEEFIRIQADDVIELIGIWQDFIEEIFIEEKINGGIMYYTLTEMRESDFGGISLKKRLEFDSYGYSKILIVKDSEEEMKRIVIDTLKYEIKKYLIYILQVQNGQDLVEVLVSEMLPADELLFQQLVRDNEGLSNISLPQAKKHTLEMIFELERRGIVDSNDGYATIVQSLANDIRERRAIEEAREKEKDIVVEIVTELRQRSTTLKRRYDEYCDSIRIELNSKIIQETPNDQEPLKRSFIKKLLKRQSKWKKDNSGKKLSVKSLVNHGVIVSGDGHITISCERGGWGSITVTKGTSIWKITLERLLELSGDGVVGVKSTLGLEFVVNAFIRSVLKWFYNV</sequence>
<gene>
    <name evidence="5" type="ORF">DAPK24_019130</name>
</gene>
<dbReference type="InterPro" id="IPR000593">
    <property type="entry name" value="RasGAP_C"/>
</dbReference>
<dbReference type="InterPro" id="IPR036872">
    <property type="entry name" value="CH_dom_sf"/>
</dbReference>
<dbReference type="PANTHER" id="PTHR14149:SF14">
    <property type="entry name" value="CALPONIN-HOMOLOGY (CH) DOMAIN-CONTAINING PROTEIN"/>
    <property type="match status" value="1"/>
</dbReference>
<dbReference type="SUPFAM" id="SSF48350">
    <property type="entry name" value="GTPase activation domain, GAP"/>
    <property type="match status" value="1"/>
</dbReference>
<dbReference type="GO" id="GO:0005938">
    <property type="term" value="C:cell cortex"/>
    <property type="evidence" value="ECO:0007669"/>
    <property type="project" value="TreeGrafter"/>
</dbReference>
<name>A0AAV5R2B0_PICKL</name>
<dbReference type="Gene3D" id="1.10.418.10">
    <property type="entry name" value="Calponin-like domain"/>
    <property type="match status" value="1"/>
</dbReference>
<feature type="region of interest" description="Disordered" evidence="2">
    <location>
        <begin position="737"/>
        <end position="770"/>
    </location>
</feature>
<reference evidence="5 6" key="1">
    <citation type="journal article" date="2023" name="Elife">
        <title>Identification of key yeast species and microbe-microbe interactions impacting larval growth of Drosophila in the wild.</title>
        <authorList>
            <person name="Mure A."/>
            <person name="Sugiura Y."/>
            <person name="Maeda R."/>
            <person name="Honda K."/>
            <person name="Sakurai N."/>
            <person name="Takahashi Y."/>
            <person name="Watada M."/>
            <person name="Katoh T."/>
            <person name="Gotoh A."/>
            <person name="Gotoh Y."/>
            <person name="Taniguchi I."/>
            <person name="Nakamura K."/>
            <person name="Hayashi T."/>
            <person name="Katayama T."/>
            <person name="Uemura T."/>
            <person name="Hattori Y."/>
        </authorList>
    </citation>
    <scope>NUCLEOTIDE SEQUENCE [LARGE SCALE GENOMIC DNA]</scope>
    <source>
        <strain evidence="5 6">PK-24</strain>
    </source>
</reference>
<feature type="compositionally biased region" description="Polar residues" evidence="2">
    <location>
        <begin position="24"/>
        <end position="41"/>
    </location>
</feature>